<evidence type="ECO:0000259" key="2">
    <source>
        <dbReference type="PROSITE" id="PS50112"/>
    </source>
</evidence>
<dbReference type="SMART" id="SM00052">
    <property type="entry name" value="EAL"/>
    <property type="match status" value="1"/>
</dbReference>
<dbReference type="SUPFAM" id="SSF55785">
    <property type="entry name" value="PYP-like sensor domain (PAS domain)"/>
    <property type="match status" value="1"/>
</dbReference>
<dbReference type="InterPro" id="IPR035919">
    <property type="entry name" value="EAL_sf"/>
</dbReference>
<reference evidence="4 5" key="1">
    <citation type="submission" date="2020-11" db="EMBL/GenBank/DDBJ databases">
        <authorList>
            <person name="Peeters C."/>
        </authorList>
    </citation>
    <scope>NUCLEOTIDE SEQUENCE [LARGE SCALE GENOMIC DNA]</scope>
    <source>
        <strain evidence="4 5">LMG 8286</strain>
    </source>
</reference>
<dbReference type="InterPro" id="IPR000014">
    <property type="entry name" value="PAS"/>
</dbReference>
<dbReference type="InterPro" id="IPR050706">
    <property type="entry name" value="Cyclic-di-GMP_PDE-like"/>
</dbReference>
<keyword evidence="5" id="KW-1185">Reference proteome</keyword>
<comment type="caution">
    <text evidence="4">The sequence shown here is derived from an EMBL/GenBank/DDBJ whole genome shotgun (WGS) entry which is preliminary data.</text>
</comment>
<dbReference type="InterPro" id="IPR035965">
    <property type="entry name" value="PAS-like_dom_sf"/>
</dbReference>
<dbReference type="CDD" id="cd00130">
    <property type="entry name" value="PAS"/>
    <property type="match status" value="1"/>
</dbReference>
<evidence type="ECO:0000256" key="1">
    <source>
        <dbReference type="SAM" id="Phobius"/>
    </source>
</evidence>
<dbReference type="InterPro" id="IPR043128">
    <property type="entry name" value="Rev_trsase/Diguanyl_cyclase"/>
</dbReference>
<dbReference type="Gene3D" id="3.30.70.270">
    <property type="match status" value="1"/>
</dbReference>
<dbReference type="InterPro" id="IPR001633">
    <property type="entry name" value="EAL_dom"/>
</dbReference>
<dbReference type="EMBL" id="CAJHOE010000005">
    <property type="protein sequence ID" value="CAD7288975.1"/>
    <property type="molecule type" value="Genomic_DNA"/>
</dbReference>
<keyword evidence="1" id="KW-0812">Transmembrane</keyword>
<feature type="transmembrane region" description="Helical" evidence="1">
    <location>
        <begin position="229"/>
        <end position="250"/>
    </location>
</feature>
<dbReference type="InterPro" id="IPR029787">
    <property type="entry name" value="Nucleotide_cyclase"/>
</dbReference>
<proteinExistence type="predicted"/>
<dbReference type="Gene3D" id="3.20.20.450">
    <property type="entry name" value="EAL domain"/>
    <property type="match status" value="1"/>
</dbReference>
<dbReference type="NCBIfam" id="TIGR00229">
    <property type="entry name" value="sensory_box"/>
    <property type="match status" value="1"/>
</dbReference>
<dbReference type="PANTHER" id="PTHR33121">
    <property type="entry name" value="CYCLIC DI-GMP PHOSPHODIESTERASE PDEF"/>
    <property type="match status" value="1"/>
</dbReference>
<dbReference type="SUPFAM" id="SSF55073">
    <property type="entry name" value="Nucleotide cyclase"/>
    <property type="match status" value="1"/>
</dbReference>
<dbReference type="SMART" id="SM00091">
    <property type="entry name" value="PAS"/>
    <property type="match status" value="1"/>
</dbReference>
<keyword evidence="1" id="KW-0472">Membrane</keyword>
<name>A0ABM8Q7L8_9BACT</name>
<dbReference type="SMART" id="SM00267">
    <property type="entry name" value="GGDEF"/>
    <property type="match status" value="1"/>
</dbReference>
<dbReference type="Proteomes" id="UP000789359">
    <property type="component" value="Unassembled WGS sequence"/>
</dbReference>
<feature type="domain" description="EAL" evidence="3">
    <location>
        <begin position="560"/>
        <end position="802"/>
    </location>
</feature>
<dbReference type="PROSITE" id="PS50112">
    <property type="entry name" value="PAS"/>
    <property type="match status" value="1"/>
</dbReference>
<evidence type="ECO:0000313" key="4">
    <source>
        <dbReference type="EMBL" id="CAD7288975.1"/>
    </source>
</evidence>
<dbReference type="PANTHER" id="PTHR33121:SF78">
    <property type="entry name" value="CYCLIC DI-GMP PHOSPHODIESTERASE PDEH"/>
    <property type="match status" value="1"/>
</dbReference>
<accession>A0ABM8Q7L8</accession>
<dbReference type="CDD" id="cd01948">
    <property type="entry name" value="EAL"/>
    <property type="match status" value="1"/>
</dbReference>
<organism evidence="4 5">
    <name type="scientific">Campylobacter suis</name>
    <dbReference type="NCBI Taxonomy" id="2790657"/>
    <lineage>
        <taxon>Bacteria</taxon>
        <taxon>Pseudomonadati</taxon>
        <taxon>Campylobacterota</taxon>
        <taxon>Epsilonproteobacteria</taxon>
        <taxon>Campylobacterales</taxon>
        <taxon>Campylobacteraceae</taxon>
        <taxon>Campylobacter</taxon>
    </lineage>
</organism>
<feature type="domain" description="PAS" evidence="2">
    <location>
        <begin position="258"/>
        <end position="315"/>
    </location>
</feature>
<feature type="transmembrane region" description="Helical" evidence="1">
    <location>
        <begin position="6"/>
        <end position="26"/>
    </location>
</feature>
<dbReference type="PROSITE" id="PS50883">
    <property type="entry name" value="EAL"/>
    <property type="match status" value="1"/>
</dbReference>
<dbReference type="Gene3D" id="3.30.450.20">
    <property type="entry name" value="PAS domain"/>
    <property type="match status" value="1"/>
</dbReference>
<keyword evidence="1" id="KW-1133">Transmembrane helix</keyword>
<evidence type="ECO:0008006" key="6">
    <source>
        <dbReference type="Google" id="ProtNLM"/>
    </source>
</evidence>
<gene>
    <name evidence="4" type="ORF">LMG8286_01586</name>
</gene>
<sequence>MKSKNIKFLIFLCVLVLFFMVTRMLYLNEQMKNNQYIEDTIVNLQLKNQDIDEYFLNKLVLKNYDNINNVLEELEFGLFSISGKIFDENLMKELIKAFNEKALLIERFNYINAGAITILRQSEIELESVSEYQKEIRSIMMRIKNSKFATLEDINDMENEIQMLSIKLFEQNNVISSELLAKLNFVLSSIIKMTDIAEQNTRINLKSKFKELNEIYTKHYAQEINKLKIYGLISLVLLFILAALVSWLLVASRKMQIDLELYKTAVNEGFSSIMFTDKQNLISYTNKTFERVSGYDRDELIGKNPGILKSNLHSEGFYKKIQDAVKYAKEFSSDELISRSKSGKYIYESVRFVPFVFEQKHLGFIGIKMDKTKETNIVRELELKNEQLKAQSSIDKLTGFGNYFAMGETLEEQKDGVIISIGIKNFDNLRFFYQTRVVDAMLLAFANTLKLCVQTSEINAELYRFQDDEFYLWYNGDRLGEDIGYIQDYFGFSQMQIEVDGKSETLPGLKTIIGVSLSFDTPQTNRLVQAILAKEHAKSLGNELYEYQENDAIELRYHKNQSITHLIEYAIENNTVIVECQGIFDVAKPGEKATYYEILVRIIDQSGKIRYPGEFLDVALQAQLYTQITKKVIEHAFALVERYPDYTFSVNLSGIDIIDQSVREFLDEKLQLCSDASRICFEILESEEIGDYDVIASFIKHIKGYGSKISIDDFGSGYSNYYRILELDIDNIKIDGSIIKKLPTDQNARYLVETIVTFASKQNYKIVAEFVGSPEILEQVRNFNIHYAQGFLLGKPTPADSL</sequence>
<evidence type="ECO:0000259" key="3">
    <source>
        <dbReference type="PROSITE" id="PS50883"/>
    </source>
</evidence>
<dbReference type="InterPro" id="IPR013767">
    <property type="entry name" value="PAS_fold"/>
</dbReference>
<protein>
    <recommendedName>
        <fullName evidence="6">EAL domain-containing protein</fullName>
    </recommendedName>
</protein>
<dbReference type="Pfam" id="PF00989">
    <property type="entry name" value="PAS"/>
    <property type="match status" value="1"/>
</dbReference>
<evidence type="ECO:0000313" key="5">
    <source>
        <dbReference type="Proteomes" id="UP000789359"/>
    </source>
</evidence>
<dbReference type="InterPro" id="IPR000160">
    <property type="entry name" value="GGDEF_dom"/>
</dbReference>
<dbReference type="Pfam" id="PF00563">
    <property type="entry name" value="EAL"/>
    <property type="match status" value="1"/>
</dbReference>
<dbReference type="SUPFAM" id="SSF141868">
    <property type="entry name" value="EAL domain-like"/>
    <property type="match status" value="1"/>
</dbReference>
<dbReference type="RefSeq" id="WP_230057329.1">
    <property type="nucleotide sequence ID" value="NZ_CAJHOE010000005.1"/>
</dbReference>